<organism evidence="9 11">
    <name type="scientific">Legionella birminghamensis</name>
    <dbReference type="NCBI Taxonomy" id="28083"/>
    <lineage>
        <taxon>Bacteria</taxon>
        <taxon>Pseudomonadati</taxon>
        <taxon>Pseudomonadota</taxon>
        <taxon>Gammaproteobacteria</taxon>
        <taxon>Legionellales</taxon>
        <taxon>Legionellaceae</taxon>
        <taxon>Legionella</taxon>
    </lineage>
</organism>
<evidence type="ECO:0000256" key="2">
    <source>
        <dbReference type="ARBA" id="ARBA00022741"/>
    </source>
</evidence>
<keyword evidence="2 6" id="KW-0547">Nucleotide-binding</keyword>
<dbReference type="RefSeq" id="WP_058523337.1">
    <property type="nucleotide sequence ID" value="NZ_CAAAHV010000002.1"/>
</dbReference>
<dbReference type="SUPFAM" id="SSF52540">
    <property type="entry name" value="P-loop containing nucleoside triphosphate hydrolases"/>
    <property type="match status" value="2"/>
</dbReference>
<dbReference type="PANTHER" id="PTHR43977">
    <property type="entry name" value="STRUCTURAL MAINTENANCE OF CHROMOSOMES PROTEIN 3"/>
    <property type="match status" value="1"/>
</dbReference>
<feature type="coiled-coil region" evidence="6">
    <location>
        <begin position="293"/>
        <end position="376"/>
    </location>
</feature>
<dbReference type="Gene3D" id="1.10.287.1490">
    <property type="match status" value="1"/>
</dbReference>
<comment type="similarity">
    <text evidence="6">Belongs to the SMC family.</text>
</comment>
<evidence type="ECO:0000313" key="9">
    <source>
        <dbReference type="EMBL" id="STX30615.1"/>
    </source>
</evidence>
<protein>
    <recommendedName>
        <fullName evidence="6">Chromosome partition protein Smc</fullName>
    </recommendedName>
</protein>
<dbReference type="GO" id="GO:0003677">
    <property type="term" value="F:DNA binding"/>
    <property type="evidence" value="ECO:0007669"/>
    <property type="project" value="UniProtKB-UniRule"/>
</dbReference>
<evidence type="ECO:0000313" key="8">
    <source>
        <dbReference type="EMBL" id="KTC72483.1"/>
    </source>
</evidence>
<feature type="coiled-coil region" evidence="6">
    <location>
        <begin position="432"/>
        <end position="494"/>
    </location>
</feature>
<feature type="coiled-coil region" evidence="6">
    <location>
        <begin position="658"/>
        <end position="783"/>
    </location>
</feature>
<dbReference type="NCBIfam" id="TIGR02168">
    <property type="entry name" value="SMC_prok_B"/>
    <property type="match status" value="1"/>
</dbReference>
<keyword evidence="5 6" id="KW-0238">DNA-binding</keyword>
<feature type="coiled-coil region" evidence="6">
    <location>
        <begin position="191"/>
        <end position="225"/>
    </location>
</feature>
<dbReference type="STRING" id="28083.Lbir_1258"/>
<evidence type="ECO:0000313" key="10">
    <source>
        <dbReference type="Proteomes" id="UP000054735"/>
    </source>
</evidence>
<dbReference type="Pfam" id="PF02463">
    <property type="entry name" value="SMC_N"/>
    <property type="match status" value="1"/>
</dbReference>
<keyword evidence="10" id="KW-1185">Reference proteome</keyword>
<comment type="domain">
    <text evidence="6">Contains large globular domains required for ATP hydrolysis at each terminus and a third globular domain forming a flexible hinge near the middle of the molecule. These domains are separated by coiled-coil structures.</text>
</comment>
<evidence type="ECO:0000256" key="6">
    <source>
        <dbReference type="HAMAP-Rule" id="MF_01894"/>
    </source>
</evidence>
<keyword evidence="4 6" id="KW-0175">Coiled coil</keyword>
<dbReference type="GO" id="GO:0006260">
    <property type="term" value="P:DNA replication"/>
    <property type="evidence" value="ECO:0007669"/>
    <property type="project" value="UniProtKB-UniRule"/>
</dbReference>
<reference evidence="8 10" key="1">
    <citation type="submission" date="2015-11" db="EMBL/GenBank/DDBJ databases">
        <title>Genomic analysis of 38 Legionella species identifies large and diverse effector repertoires.</title>
        <authorList>
            <person name="Burstein D."/>
            <person name="Amaro F."/>
            <person name="Zusman T."/>
            <person name="Lifshitz Z."/>
            <person name="Cohen O."/>
            <person name="Gilbert J.A."/>
            <person name="Pupko T."/>
            <person name="Shuman H.A."/>
            <person name="Segal G."/>
        </authorList>
    </citation>
    <scope>NUCLEOTIDE SEQUENCE [LARGE SCALE GENOMIC DNA]</scope>
    <source>
        <strain evidence="8 10">CDC#1407-AL-14</strain>
    </source>
</reference>
<dbReference type="PIRSF" id="PIRSF005719">
    <property type="entry name" value="SMC"/>
    <property type="match status" value="1"/>
</dbReference>
<keyword evidence="3 6" id="KW-0067">ATP-binding</keyword>
<dbReference type="InterPro" id="IPR011890">
    <property type="entry name" value="SMC_prok"/>
</dbReference>
<dbReference type="GO" id="GO:0005737">
    <property type="term" value="C:cytoplasm"/>
    <property type="evidence" value="ECO:0007669"/>
    <property type="project" value="UniProtKB-SubCell"/>
</dbReference>
<keyword evidence="1 6" id="KW-0963">Cytoplasm</keyword>
<dbReference type="InterPro" id="IPR027417">
    <property type="entry name" value="P-loop_NTPase"/>
</dbReference>
<evidence type="ECO:0000259" key="7">
    <source>
        <dbReference type="Pfam" id="PF02463"/>
    </source>
</evidence>
<dbReference type="GO" id="GO:0030261">
    <property type="term" value="P:chromosome condensation"/>
    <property type="evidence" value="ECO:0007669"/>
    <property type="project" value="InterPro"/>
</dbReference>
<feature type="domain" description="RecF/RecN/SMC N-terminal" evidence="7">
    <location>
        <begin position="3"/>
        <end position="1148"/>
    </location>
</feature>
<dbReference type="InterPro" id="IPR024704">
    <property type="entry name" value="SMC"/>
</dbReference>
<dbReference type="GO" id="GO:0007059">
    <property type="term" value="P:chromosome segregation"/>
    <property type="evidence" value="ECO:0007669"/>
    <property type="project" value="UniProtKB-UniRule"/>
</dbReference>
<comment type="subcellular location">
    <subcellularLocation>
        <location evidence="6">Cytoplasm</location>
    </subcellularLocation>
</comment>
<dbReference type="AlphaFoldDB" id="A0A378I791"/>
<dbReference type="GO" id="GO:0005524">
    <property type="term" value="F:ATP binding"/>
    <property type="evidence" value="ECO:0007669"/>
    <property type="project" value="UniProtKB-UniRule"/>
</dbReference>
<evidence type="ECO:0000256" key="3">
    <source>
        <dbReference type="ARBA" id="ARBA00022840"/>
    </source>
</evidence>
<dbReference type="EMBL" id="UGNW01000001">
    <property type="protein sequence ID" value="STX30615.1"/>
    <property type="molecule type" value="Genomic_DNA"/>
</dbReference>
<evidence type="ECO:0000256" key="1">
    <source>
        <dbReference type="ARBA" id="ARBA00022490"/>
    </source>
</evidence>
<accession>A0A378I791</accession>
<evidence type="ECO:0000256" key="4">
    <source>
        <dbReference type="ARBA" id="ARBA00023054"/>
    </source>
</evidence>
<dbReference type="GO" id="GO:0007062">
    <property type="term" value="P:sister chromatid cohesion"/>
    <property type="evidence" value="ECO:0007669"/>
    <property type="project" value="InterPro"/>
</dbReference>
<sequence>MQLKQLKLAGFKSFVDPTAIPFPSQLVAVVGPNGCGKSNVIDAVRWVMGESAAKNLRGESMTDVIFNGSSTRKAVGQASVELVFDNSMGRLTGQYASYQEIAVKRVITRDGDSSYFLNGTRCRRRDITDIFLGTGAGARGYSIIGQGTISKIIEARPEELRAFLEEAAGISKYKERRRETLLRIGHTRENLLRVADVREELGKQLQRLERQAKTAARYQELVEQEKRCKSEILALKWANLLKDQETTQKNLSELAVNCEQHQAQSTAAYRICTDMRESLHAKNQQFQLLQEQFYQLATEIARLEESREQQQREKQRLQSDQQQLQSDWQTVCEQLQLDTEALEASNLNHQELETRLNSLRQEVDEYSNAYQTVQEGFAAWQNTVNETTVNLNRLTRDTQLEQLRLQHIGQRSQENQVKLEKITIERQQLSAVDGLEEKLSTLQDALFEAEGKYEQAEMQCEQQVEAIQILKRHANETEARIRQEQSKSHQLNVQQASLSAALHNRINQQHKIPESWSAKPRLIEKMQVETGWEYAVELVLGLGMHAVLVDDFSQLLPDLWNRQITGGTFTSPADIKQSSRGMPSLADKITGLIPESAPRLSEIFAAADLEQARQWLPGLRPEESIITPEGIWLAQSWLQVILPQPQSGESLLAKQQQLNLCRDKLLACEALLEELESRLAESREHIQGKEFELETWQDNRRQTQDQLRQLKAEIETLERQIQHQNQMRSRFNDEHDALCQQLEDLTQERETVEAKLKALQQELQRYEQEQMRCNDEKQVWDEQIKTHRQSLDECRSRIHQVELQRERETLINKQLSGNIQREEARQQTITERLEKIAQRLLDLEAPDADKTNQLDDKLAQHQELEDLLCQYRETIDSLNQSLSQQETLYKTEESFAKTLQDKMQQEQLQLQTLSVRIDGLMENLNELAVTPELILRDIAEDVTIGLREQQLQEIVEKIGRLGAINLAAIEEYEAEAQRKLYLDEQHNDLTEALATLESAIEKMDKETRQRLQITFDEVNARFQSLFPRLFGGGRAMLELTCDNLLEAGIMVMAQPPGKRNSTIHLLSGGEKAMTAVALVFAIFQLNPSPFCMLDEVDAPLDDVNVGRFCALVKEMSQFVQFLFITHNKIAMELADHLIGVTMREPGVSRVVSVDVEQALIMTES</sequence>
<proteinExistence type="inferred from homology"/>
<feature type="coiled-coil region" evidence="6">
    <location>
        <begin position="896"/>
        <end position="923"/>
    </location>
</feature>
<dbReference type="CDD" id="cd03278">
    <property type="entry name" value="ABC_SMC_barmotin"/>
    <property type="match status" value="2"/>
</dbReference>
<dbReference type="EMBL" id="LNXT01000015">
    <property type="protein sequence ID" value="KTC72483.1"/>
    <property type="molecule type" value="Genomic_DNA"/>
</dbReference>
<dbReference type="Proteomes" id="UP000255066">
    <property type="component" value="Unassembled WGS sequence"/>
</dbReference>
<feature type="binding site" evidence="6">
    <location>
        <begin position="32"/>
        <end position="39"/>
    </location>
    <ligand>
        <name>ATP</name>
        <dbReference type="ChEBI" id="CHEBI:30616"/>
    </ligand>
</feature>
<dbReference type="GO" id="GO:0016887">
    <property type="term" value="F:ATP hydrolysis activity"/>
    <property type="evidence" value="ECO:0007669"/>
    <property type="project" value="InterPro"/>
</dbReference>
<evidence type="ECO:0000313" key="11">
    <source>
        <dbReference type="Proteomes" id="UP000255066"/>
    </source>
</evidence>
<evidence type="ECO:0000256" key="5">
    <source>
        <dbReference type="ARBA" id="ARBA00023125"/>
    </source>
</evidence>
<gene>
    <name evidence="6 9" type="primary">smc</name>
    <name evidence="8" type="synonym">smc_2</name>
    <name evidence="8" type="ORF">Lbir_1258</name>
    <name evidence="9" type="ORF">NCTC12437_00375</name>
</gene>
<name>A0A378I791_9GAMM</name>
<reference evidence="9 11" key="2">
    <citation type="submission" date="2018-06" db="EMBL/GenBank/DDBJ databases">
        <authorList>
            <consortium name="Pathogen Informatics"/>
            <person name="Doyle S."/>
        </authorList>
    </citation>
    <scope>NUCLEOTIDE SEQUENCE [LARGE SCALE GENOMIC DNA]</scope>
    <source>
        <strain evidence="9 11">NCTC12437</strain>
    </source>
</reference>
<dbReference type="HAMAP" id="MF_01894">
    <property type="entry name" value="Smc_prok"/>
    <property type="match status" value="1"/>
</dbReference>
<feature type="coiled-coil region" evidence="6">
    <location>
        <begin position="982"/>
        <end position="1009"/>
    </location>
</feature>
<comment type="subunit">
    <text evidence="6">Homodimer.</text>
</comment>
<dbReference type="InterPro" id="IPR003395">
    <property type="entry name" value="RecF/RecN/SMC_N"/>
</dbReference>
<comment type="function">
    <text evidence="6">Required for chromosome condensation and partitioning.</text>
</comment>
<dbReference type="OrthoDB" id="9808768at2"/>
<dbReference type="Proteomes" id="UP000054735">
    <property type="component" value="Unassembled WGS sequence"/>
</dbReference>
<dbReference type="Gene3D" id="3.40.50.300">
    <property type="entry name" value="P-loop containing nucleotide triphosphate hydrolases"/>
    <property type="match status" value="2"/>
</dbReference>